<evidence type="ECO:0000256" key="9">
    <source>
        <dbReference type="ARBA" id="ARBA00034344"/>
    </source>
</evidence>
<evidence type="ECO:0000259" key="11">
    <source>
        <dbReference type="Pfam" id="PF13407"/>
    </source>
</evidence>
<keyword evidence="13" id="KW-1185">Reference proteome</keyword>
<evidence type="ECO:0000256" key="7">
    <source>
        <dbReference type="ARBA" id="ARBA00022837"/>
    </source>
</evidence>
<dbReference type="EMBL" id="VWXL01000058">
    <property type="protein sequence ID" value="MVB11502.1"/>
    <property type="molecule type" value="Genomic_DNA"/>
</dbReference>
<dbReference type="Proteomes" id="UP000469440">
    <property type="component" value="Unassembled WGS sequence"/>
</dbReference>
<dbReference type="InterPro" id="IPR050555">
    <property type="entry name" value="Bact_Solute-Bind_Prot2"/>
</dbReference>
<dbReference type="PANTHER" id="PTHR30036:SF2">
    <property type="entry name" value="D-GALACTOSE_METHYL-GALACTOSIDE BINDING PERIPLASMIC PROTEIN MGLB"/>
    <property type="match status" value="1"/>
</dbReference>
<dbReference type="AlphaFoldDB" id="A0A6N8I0F9"/>
<dbReference type="PANTHER" id="PTHR30036">
    <property type="entry name" value="D-XYLOSE-BINDING PERIPLASMIC PROTEIN"/>
    <property type="match status" value="1"/>
</dbReference>
<evidence type="ECO:0000256" key="10">
    <source>
        <dbReference type="SAM" id="SignalP"/>
    </source>
</evidence>
<dbReference type="Pfam" id="PF13407">
    <property type="entry name" value="Peripla_BP_4"/>
    <property type="match status" value="1"/>
</dbReference>
<dbReference type="GO" id="GO:0046872">
    <property type="term" value="F:metal ion binding"/>
    <property type="evidence" value="ECO:0007669"/>
    <property type="project" value="UniProtKB-KW"/>
</dbReference>
<keyword evidence="2" id="KW-0813">Transport</keyword>
<dbReference type="OrthoDB" id="9769193at2"/>
<dbReference type="GO" id="GO:0030246">
    <property type="term" value="F:carbohydrate binding"/>
    <property type="evidence" value="ECO:0007669"/>
    <property type="project" value="InterPro"/>
</dbReference>
<evidence type="ECO:0000313" key="13">
    <source>
        <dbReference type="Proteomes" id="UP000469440"/>
    </source>
</evidence>
<accession>A0A6N8I0F9</accession>
<evidence type="ECO:0000256" key="2">
    <source>
        <dbReference type="ARBA" id="ARBA00022448"/>
    </source>
</evidence>
<dbReference type="InterPro" id="IPR028082">
    <property type="entry name" value="Peripla_BP_I"/>
</dbReference>
<dbReference type="PROSITE" id="PS51257">
    <property type="entry name" value="PROKAR_LIPOPROTEIN"/>
    <property type="match status" value="1"/>
</dbReference>
<feature type="domain" description="Periplasmic binding protein" evidence="11">
    <location>
        <begin position="34"/>
        <end position="312"/>
    </location>
</feature>
<sequence length="341" mass="38056">MRSWKRAVICILTVLSGMLGSCASGSVPVKTIKIGVTIYRKDDTFIQSVDTYLESEVKKKEAESGKKIVLNIADSQSSQAVQDDQVDRFLSKNYSVICVNMVDRTVASTIINKAKKANIPVVFFNREPVEEDVRMWNKVYYVGADAAQSGTIQGKIIDNVFHENPDLIDRNKDGKIQYVMLEGEQGHQDALLRTEYSIKYLIESGIQVEKLANDTANWQRAQATAKMTQWIKQYGDRIEVVFSNNDDMALGAIDAIQGSSLKRAPVVVGVDGTQPGLEAVKDSSMLGTVYNDAKKQADAIMDLSYALACGQKIPETVELKNQHYVYIPYQMITKQNLKDYE</sequence>
<dbReference type="InterPro" id="IPR025997">
    <property type="entry name" value="SBP_2_dom"/>
</dbReference>
<dbReference type="SUPFAM" id="SSF53822">
    <property type="entry name" value="Periplasmic binding protein-like I"/>
    <property type="match status" value="1"/>
</dbReference>
<dbReference type="InterPro" id="IPR044085">
    <property type="entry name" value="MglB-like_PBP1"/>
</dbReference>
<evidence type="ECO:0000313" key="12">
    <source>
        <dbReference type="EMBL" id="MVB11502.1"/>
    </source>
</evidence>
<gene>
    <name evidence="12" type="primary">mglB_1</name>
    <name evidence="12" type="ORF">CAFE_22200</name>
</gene>
<keyword evidence="4" id="KW-0479">Metal-binding</keyword>
<organism evidence="12 13">
    <name type="scientific">Caproicibacter fermentans</name>
    <dbReference type="NCBI Taxonomy" id="2576756"/>
    <lineage>
        <taxon>Bacteria</taxon>
        <taxon>Bacillati</taxon>
        <taxon>Bacillota</taxon>
        <taxon>Clostridia</taxon>
        <taxon>Eubacteriales</taxon>
        <taxon>Acutalibacteraceae</taxon>
        <taxon>Caproicibacter</taxon>
    </lineage>
</organism>
<evidence type="ECO:0000256" key="1">
    <source>
        <dbReference type="ARBA" id="ARBA00004196"/>
    </source>
</evidence>
<comment type="subunit">
    <text evidence="8">The ABC transporter complex is composed of one ATP-binding protein (MglA), two transmembrane proteins (MglC) and a solute-binding protein (MglB).</text>
</comment>
<dbReference type="RefSeq" id="WP_156990697.1">
    <property type="nucleotide sequence ID" value="NZ_VWXL01000058.1"/>
</dbReference>
<evidence type="ECO:0000256" key="6">
    <source>
        <dbReference type="ARBA" id="ARBA00022764"/>
    </source>
</evidence>
<keyword evidence="7" id="KW-0106">Calcium</keyword>
<feature type="chain" id="PRO_5026724647" description="D-galactose/methyl-galactoside binding periplasmic protein MglB" evidence="10">
    <location>
        <begin position="24"/>
        <end position="341"/>
    </location>
</feature>
<keyword evidence="3" id="KW-0762">Sugar transport</keyword>
<evidence type="ECO:0000256" key="3">
    <source>
        <dbReference type="ARBA" id="ARBA00022597"/>
    </source>
</evidence>
<dbReference type="Gene3D" id="3.40.50.2300">
    <property type="match status" value="2"/>
</dbReference>
<comment type="caution">
    <text evidence="12">The sequence shown here is derived from an EMBL/GenBank/DDBJ whole genome shotgun (WGS) entry which is preliminary data.</text>
</comment>
<feature type="signal peptide" evidence="10">
    <location>
        <begin position="1"/>
        <end position="23"/>
    </location>
</feature>
<keyword evidence="6" id="KW-0574">Periplasm</keyword>
<reference evidence="12 13" key="1">
    <citation type="submission" date="2019-09" db="EMBL/GenBank/DDBJ databases">
        <title>Genome sequence of Clostridium sp. EA1.</title>
        <authorList>
            <person name="Poehlein A."/>
            <person name="Bengelsdorf F.R."/>
            <person name="Daniel R."/>
        </authorList>
    </citation>
    <scope>NUCLEOTIDE SEQUENCE [LARGE SCALE GENOMIC DNA]</scope>
    <source>
        <strain evidence="12 13">EA1</strain>
    </source>
</reference>
<proteinExistence type="predicted"/>
<keyword evidence="5 10" id="KW-0732">Signal</keyword>
<evidence type="ECO:0000256" key="8">
    <source>
        <dbReference type="ARBA" id="ARBA00034323"/>
    </source>
</evidence>
<dbReference type="CDD" id="cd01539">
    <property type="entry name" value="PBP1_GGBP"/>
    <property type="match status" value="1"/>
</dbReference>
<comment type="subcellular location">
    <subcellularLocation>
        <location evidence="1">Cell envelope</location>
    </subcellularLocation>
</comment>
<evidence type="ECO:0000256" key="5">
    <source>
        <dbReference type="ARBA" id="ARBA00022729"/>
    </source>
</evidence>
<dbReference type="GO" id="GO:0030288">
    <property type="term" value="C:outer membrane-bounded periplasmic space"/>
    <property type="evidence" value="ECO:0007669"/>
    <property type="project" value="TreeGrafter"/>
</dbReference>
<evidence type="ECO:0000256" key="4">
    <source>
        <dbReference type="ARBA" id="ARBA00022723"/>
    </source>
</evidence>
<protein>
    <recommendedName>
        <fullName evidence="9">D-galactose/methyl-galactoside binding periplasmic protein MglB</fullName>
    </recommendedName>
</protein>
<name>A0A6N8I0F9_9FIRM</name>